<evidence type="ECO:0000313" key="2">
    <source>
        <dbReference type="Proteomes" id="UP001642464"/>
    </source>
</evidence>
<protein>
    <submittedName>
        <fullName evidence="1">Uncharacterized protein</fullName>
    </submittedName>
</protein>
<dbReference type="Proteomes" id="UP001642464">
    <property type="component" value="Unassembled WGS sequence"/>
</dbReference>
<accession>A0ABP0J7X3</accession>
<evidence type="ECO:0000313" key="1">
    <source>
        <dbReference type="EMBL" id="CAK9010444.1"/>
    </source>
</evidence>
<organism evidence="1 2">
    <name type="scientific">Durusdinium trenchii</name>
    <dbReference type="NCBI Taxonomy" id="1381693"/>
    <lineage>
        <taxon>Eukaryota</taxon>
        <taxon>Sar</taxon>
        <taxon>Alveolata</taxon>
        <taxon>Dinophyceae</taxon>
        <taxon>Suessiales</taxon>
        <taxon>Symbiodiniaceae</taxon>
        <taxon>Durusdinium</taxon>
    </lineage>
</organism>
<name>A0ABP0J7X3_9DINO</name>
<feature type="non-terminal residue" evidence="1">
    <location>
        <position position="1"/>
    </location>
</feature>
<reference evidence="1 2" key="1">
    <citation type="submission" date="2024-02" db="EMBL/GenBank/DDBJ databases">
        <authorList>
            <person name="Chen Y."/>
            <person name="Shah S."/>
            <person name="Dougan E. K."/>
            <person name="Thang M."/>
            <person name="Chan C."/>
        </authorList>
    </citation>
    <scope>NUCLEOTIDE SEQUENCE [LARGE SCALE GENOMIC DNA]</scope>
</reference>
<gene>
    <name evidence="1" type="ORF">SCF082_LOCUS10678</name>
</gene>
<sequence length="52" mass="5710">AAMDMKYLTTRCEEGRKQVTSLQARAHCYKGLPSLADAHAELLQFMTAHGGT</sequence>
<comment type="caution">
    <text evidence="1">The sequence shown here is derived from an EMBL/GenBank/DDBJ whole genome shotgun (WGS) entry which is preliminary data.</text>
</comment>
<proteinExistence type="predicted"/>
<dbReference type="EMBL" id="CAXAMM010006271">
    <property type="protein sequence ID" value="CAK9010444.1"/>
    <property type="molecule type" value="Genomic_DNA"/>
</dbReference>
<keyword evidence="2" id="KW-1185">Reference proteome</keyword>
<feature type="non-terminal residue" evidence="1">
    <location>
        <position position="52"/>
    </location>
</feature>